<proteinExistence type="predicted"/>
<dbReference type="Gene3D" id="3.40.630.30">
    <property type="match status" value="1"/>
</dbReference>
<organism evidence="1 2">
    <name type="scientific">Plantactinospora mayteni</name>
    <dbReference type="NCBI Taxonomy" id="566021"/>
    <lineage>
        <taxon>Bacteria</taxon>
        <taxon>Bacillati</taxon>
        <taxon>Actinomycetota</taxon>
        <taxon>Actinomycetes</taxon>
        <taxon>Micromonosporales</taxon>
        <taxon>Micromonosporaceae</taxon>
        <taxon>Plantactinospora</taxon>
    </lineage>
</organism>
<gene>
    <name evidence="1" type="ORF">Pma05_10670</name>
</gene>
<evidence type="ECO:0008006" key="3">
    <source>
        <dbReference type="Google" id="ProtNLM"/>
    </source>
</evidence>
<evidence type="ECO:0000313" key="1">
    <source>
        <dbReference type="EMBL" id="GIG94494.1"/>
    </source>
</evidence>
<evidence type="ECO:0000313" key="2">
    <source>
        <dbReference type="Proteomes" id="UP000621500"/>
    </source>
</evidence>
<dbReference type="InterPro" id="IPR016181">
    <property type="entry name" value="Acyl_CoA_acyltransferase"/>
</dbReference>
<protein>
    <recommendedName>
        <fullName evidence="3">GNAT family N-acetyltransferase</fullName>
    </recommendedName>
</protein>
<accession>A0ABQ4EID2</accession>
<comment type="caution">
    <text evidence="1">The sequence shown here is derived from an EMBL/GenBank/DDBJ whole genome shotgun (WGS) entry which is preliminary data.</text>
</comment>
<reference evidence="1 2" key="1">
    <citation type="submission" date="2021-01" db="EMBL/GenBank/DDBJ databases">
        <title>Whole genome shotgun sequence of Plantactinospora mayteni NBRC 109088.</title>
        <authorList>
            <person name="Komaki H."/>
            <person name="Tamura T."/>
        </authorList>
    </citation>
    <scope>NUCLEOTIDE SEQUENCE [LARGE SCALE GENOMIC DNA]</scope>
    <source>
        <strain evidence="1 2">NBRC 109088</strain>
    </source>
</reference>
<dbReference type="RefSeq" id="WP_203856118.1">
    <property type="nucleotide sequence ID" value="NZ_BAAAZQ010000002.1"/>
</dbReference>
<dbReference type="EMBL" id="BONX01000004">
    <property type="protein sequence ID" value="GIG94494.1"/>
    <property type="molecule type" value="Genomic_DNA"/>
</dbReference>
<sequence>MDVSAVRDGWSLADDPDEVHALLLASDRHWAAGSGLPPPRRDRQATEVAVREGRVHVVREATETVAMFTLAWQPPYPLTPTGFPDRRRPAYLRRLAVRPDRLAAGSLVGVQCVKRAIEVATAAGGDALRSEANPDLVAVLRLLLALGFVRYGEPPADGPLRRIYLQRELGGAGRS</sequence>
<dbReference type="SUPFAM" id="SSF55729">
    <property type="entry name" value="Acyl-CoA N-acyltransferases (Nat)"/>
    <property type="match status" value="1"/>
</dbReference>
<dbReference type="Proteomes" id="UP000621500">
    <property type="component" value="Unassembled WGS sequence"/>
</dbReference>
<name>A0ABQ4EID2_9ACTN</name>
<keyword evidence="2" id="KW-1185">Reference proteome</keyword>